<feature type="transmembrane region" description="Helical" evidence="7">
    <location>
        <begin position="142"/>
        <end position="164"/>
    </location>
</feature>
<feature type="transmembrane region" description="Helical" evidence="7">
    <location>
        <begin position="12"/>
        <end position="39"/>
    </location>
</feature>
<keyword evidence="5 7" id="KW-1133">Transmembrane helix</keyword>
<sequence>MFTIFVAPNSIRVLFWIFGGFCWLVSLLVGSLFWIIWYSATSTGSALQTDLTFASLITVIVQEGFRLLSLWGLANAVERLESINIRGRTRSGMAGSSGHFVLGLGFGTIACLFHSMNVMASALGPGSPGLEIDGVSHGSPSFYITSAFLSAALTFNHCAWTVILGSSLNKGLKDSWYLALFVAAAHLLTTGTSLFNNQGSIWPCIITSWIVVIASAAVAFREAGLKGLASTAEFHN</sequence>
<keyword evidence="6 7" id="KW-0472">Membrane</keyword>
<dbReference type="GO" id="GO:0016485">
    <property type="term" value="P:protein processing"/>
    <property type="evidence" value="ECO:0007669"/>
    <property type="project" value="InterPro"/>
</dbReference>
<feature type="transmembrane region" description="Helical" evidence="7">
    <location>
        <begin position="98"/>
        <end position="122"/>
    </location>
</feature>
<evidence type="ECO:0000256" key="6">
    <source>
        <dbReference type="ARBA" id="ARBA00023136"/>
    </source>
</evidence>
<comment type="subcellular location">
    <subcellularLocation>
        <location evidence="1">Membrane</location>
        <topology evidence="1">Multi-pass membrane protein</topology>
    </subcellularLocation>
</comment>
<dbReference type="AlphaFoldDB" id="E4XF89"/>
<dbReference type="InParanoid" id="E4XF89"/>
<keyword evidence="3 7" id="KW-0812">Transmembrane</keyword>
<organism evidence="8">
    <name type="scientific">Oikopleura dioica</name>
    <name type="common">Tunicate</name>
    <dbReference type="NCBI Taxonomy" id="34765"/>
    <lineage>
        <taxon>Eukaryota</taxon>
        <taxon>Metazoa</taxon>
        <taxon>Chordata</taxon>
        <taxon>Tunicata</taxon>
        <taxon>Appendicularia</taxon>
        <taxon>Copelata</taxon>
        <taxon>Oikopleuridae</taxon>
        <taxon>Oikopleura</taxon>
    </lineage>
</organism>
<evidence type="ECO:0000256" key="4">
    <source>
        <dbReference type="ARBA" id="ARBA00022976"/>
    </source>
</evidence>
<dbReference type="PANTHER" id="PTHR12889">
    <property type="entry name" value="GAMMA-SECRETASE SUBUNIT APH-1"/>
    <property type="match status" value="1"/>
</dbReference>
<evidence type="ECO:0000256" key="1">
    <source>
        <dbReference type="ARBA" id="ARBA00004141"/>
    </source>
</evidence>
<dbReference type="OrthoDB" id="6507463at2759"/>
<keyword evidence="4" id="KW-0914">Notch signaling pathway</keyword>
<reference evidence="8" key="1">
    <citation type="journal article" date="2010" name="Science">
        <title>Plasticity of animal genome architecture unmasked by rapid evolution of a pelagic tunicate.</title>
        <authorList>
            <person name="Denoeud F."/>
            <person name="Henriet S."/>
            <person name="Mungpakdee S."/>
            <person name="Aury J.M."/>
            <person name="Da Silva C."/>
            <person name="Brinkmann H."/>
            <person name="Mikhaleva J."/>
            <person name="Olsen L.C."/>
            <person name="Jubin C."/>
            <person name="Canestro C."/>
            <person name="Bouquet J.M."/>
            <person name="Danks G."/>
            <person name="Poulain J."/>
            <person name="Campsteijn C."/>
            <person name="Adamski M."/>
            <person name="Cross I."/>
            <person name="Yadetie F."/>
            <person name="Muffato M."/>
            <person name="Louis A."/>
            <person name="Butcher S."/>
            <person name="Tsagkogeorga G."/>
            <person name="Konrad A."/>
            <person name="Singh S."/>
            <person name="Jensen M.F."/>
            <person name="Cong E.H."/>
            <person name="Eikeseth-Otteraa H."/>
            <person name="Noel B."/>
            <person name="Anthouard V."/>
            <person name="Porcel B.M."/>
            <person name="Kachouri-Lafond R."/>
            <person name="Nishino A."/>
            <person name="Ugolini M."/>
            <person name="Chourrout P."/>
            <person name="Nishida H."/>
            <person name="Aasland R."/>
            <person name="Huzurbazar S."/>
            <person name="Westhof E."/>
            <person name="Delsuc F."/>
            <person name="Lehrach H."/>
            <person name="Reinhardt R."/>
            <person name="Weissenbach J."/>
            <person name="Roy S.W."/>
            <person name="Artiguenave F."/>
            <person name="Postlethwait J.H."/>
            <person name="Manak J.R."/>
            <person name="Thompson E.M."/>
            <person name="Jaillon O."/>
            <person name="Du Pasquier L."/>
            <person name="Boudinot P."/>
            <person name="Liberles D.A."/>
            <person name="Volff J.N."/>
            <person name="Philippe H."/>
            <person name="Lenhard B."/>
            <person name="Roest Crollius H."/>
            <person name="Wincker P."/>
            <person name="Chourrout D."/>
        </authorList>
    </citation>
    <scope>NUCLEOTIDE SEQUENCE [LARGE SCALE GENOMIC DNA]</scope>
</reference>
<accession>E4XF89</accession>
<evidence type="ECO:0000256" key="2">
    <source>
        <dbReference type="ARBA" id="ARBA00005577"/>
    </source>
</evidence>
<dbReference type="EMBL" id="FN653044">
    <property type="protein sequence ID" value="CBY24277.1"/>
    <property type="molecule type" value="Genomic_DNA"/>
</dbReference>
<evidence type="ECO:0000256" key="3">
    <source>
        <dbReference type="ARBA" id="ARBA00022692"/>
    </source>
</evidence>
<dbReference type="FunCoup" id="E4XF89">
    <property type="interactions" value="75"/>
</dbReference>
<evidence type="ECO:0000256" key="5">
    <source>
        <dbReference type="ARBA" id="ARBA00022989"/>
    </source>
</evidence>
<feature type="transmembrane region" description="Helical" evidence="7">
    <location>
        <begin position="200"/>
        <end position="220"/>
    </location>
</feature>
<feature type="transmembrane region" description="Helical" evidence="7">
    <location>
        <begin position="176"/>
        <end position="194"/>
    </location>
</feature>
<protein>
    <recommendedName>
        <fullName evidence="10">Gamma-secretase subunit Aph-1</fullName>
    </recommendedName>
</protein>
<proteinExistence type="inferred from homology"/>
<evidence type="ECO:0008006" key="10">
    <source>
        <dbReference type="Google" id="ProtNLM"/>
    </source>
</evidence>
<evidence type="ECO:0000313" key="9">
    <source>
        <dbReference type="Proteomes" id="UP000001307"/>
    </source>
</evidence>
<feature type="transmembrane region" description="Helical" evidence="7">
    <location>
        <begin position="51"/>
        <end position="77"/>
    </location>
</feature>
<dbReference type="GO" id="GO:0007219">
    <property type="term" value="P:Notch signaling pathway"/>
    <property type="evidence" value="ECO:0007669"/>
    <property type="project" value="UniProtKB-KW"/>
</dbReference>
<evidence type="ECO:0000256" key="7">
    <source>
        <dbReference type="SAM" id="Phobius"/>
    </source>
</evidence>
<gene>
    <name evidence="8" type="ORF">GSOID_T00009630001</name>
</gene>
<evidence type="ECO:0000313" key="8">
    <source>
        <dbReference type="EMBL" id="CBY24277.1"/>
    </source>
</evidence>
<dbReference type="InterPro" id="IPR009294">
    <property type="entry name" value="Aph-1"/>
</dbReference>
<dbReference type="Pfam" id="PF06105">
    <property type="entry name" value="Aph-1"/>
    <property type="match status" value="1"/>
</dbReference>
<comment type="similarity">
    <text evidence="2">Belongs to the APH-1 family.</text>
</comment>
<keyword evidence="9" id="KW-1185">Reference proteome</keyword>
<name>E4XF89_OIKDI</name>
<dbReference type="Proteomes" id="UP000001307">
    <property type="component" value="Unassembled WGS sequence"/>
</dbReference>
<dbReference type="GO" id="GO:0070765">
    <property type="term" value="C:gamma-secretase complex"/>
    <property type="evidence" value="ECO:0007669"/>
    <property type="project" value="UniProtKB-ARBA"/>
</dbReference>